<proteinExistence type="predicted"/>
<dbReference type="Proteomes" id="UP000694850">
    <property type="component" value="Unplaced"/>
</dbReference>
<gene>
    <name evidence="2" type="primary">CCL15</name>
</gene>
<name>A0AC54Z4J7_ORYAF</name>
<accession>A0AC54Z4J7</accession>
<reference evidence="2" key="1">
    <citation type="submission" date="2025-08" db="UniProtKB">
        <authorList>
            <consortium name="RefSeq"/>
        </authorList>
    </citation>
    <scope>IDENTIFICATION</scope>
</reference>
<sequence length="115" mass="13280">MKVSVAVLSFLILAVDLGYQVRLTDELKESMLMNHQFRQPIHEQGVYQPSECCTSYVSRNIRCLLMENYFETSSRCSRPGVIFTTKRGQHVCANPFNKHVQDCMNNLKPGLRIRI</sequence>
<evidence type="ECO:0000313" key="2">
    <source>
        <dbReference type="RefSeq" id="XP_042637857.1"/>
    </source>
</evidence>
<evidence type="ECO:0000313" key="1">
    <source>
        <dbReference type="Proteomes" id="UP000694850"/>
    </source>
</evidence>
<keyword evidence="1" id="KW-1185">Reference proteome</keyword>
<protein>
    <submittedName>
        <fullName evidence="2">C-C motif chemokine 15</fullName>
    </submittedName>
</protein>
<dbReference type="RefSeq" id="XP_042637857.1">
    <property type="nucleotide sequence ID" value="XM_042781923.1"/>
</dbReference>
<organism evidence="1 2">
    <name type="scientific">Orycteropus afer afer</name>
    <dbReference type="NCBI Taxonomy" id="1230840"/>
    <lineage>
        <taxon>Eukaryota</taxon>
        <taxon>Metazoa</taxon>
        <taxon>Chordata</taxon>
        <taxon>Craniata</taxon>
        <taxon>Vertebrata</taxon>
        <taxon>Euteleostomi</taxon>
        <taxon>Mammalia</taxon>
        <taxon>Eutheria</taxon>
        <taxon>Afrotheria</taxon>
        <taxon>Tubulidentata</taxon>
        <taxon>Orycteropodidae</taxon>
        <taxon>Orycteropus</taxon>
    </lineage>
</organism>